<dbReference type="AlphaFoldDB" id="A0AAD6LT29"/>
<accession>A0AAD6LT29</accession>
<dbReference type="EMBL" id="JAQIZT010000015">
    <property type="protein sequence ID" value="KAJ6971207.1"/>
    <property type="molecule type" value="Genomic_DNA"/>
</dbReference>
<gene>
    <name evidence="1" type="ORF">NC653_035472</name>
</gene>
<keyword evidence="2" id="KW-1185">Reference proteome</keyword>
<reference evidence="1" key="1">
    <citation type="journal article" date="2023" name="Mol. Ecol. Resour.">
        <title>Chromosome-level genome assembly of a triploid poplar Populus alba 'Berolinensis'.</title>
        <authorList>
            <person name="Chen S."/>
            <person name="Yu Y."/>
            <person name="Wang X."/>
            <person name="Wang S."/>
            <person name="Zhang T."/>
            <person name="Zhou Y."/>
            <person name="He R."/>
            <person name="Meng N."/>
            <person name="Wang Y."/>
            <person name="Liu W."/>
            <person name="Liu Z."/>
            <person name="Liu J."/>
            <person name="Guo Q."/>
            <person name="Huang H."/>
            <person name="Sederoff R.R."/>
            <person name="Wang G."/>
            <person name="Qu G."/>
            <person name="Chen S."/>
        </authorList>
    </citation>
    <scope>NUCLEOTIDE SEQUENCE</scope>
    <source>
        <strain evidence="1">SC-2020</strain>
    </source>
</reference>
<proteinExistence type="predicted"/>
<organism evidence="1 2">
    <name type="scientific">Populus alba x Populus x berolinensis</name>
    <dbReference type="NCBI Taxonomy" id="444605"/>
    <lineage>
        <taxon>Eukaryota</taxon>
        <taxon>Viridiplantae</taxon>
        <taxon>Streptophyta</taxon>
        <taxon>Embryophyta</taxon>
        <taxon>Tracheophyta</taxon>
        <taxon>Spermatophyta</taxon>
        <taxon>Magnoliopsida</taxon>
        <taxon>eudicotyledons</taxon>
        <taxon>Gunneridae</taxon>
        <taxon>Pentapetalae</taxon>
        <taxon>rosids</taxon>
        <taxon>fabids</taxon>
        <taxon>Malpighiales</taxon>
        <taxon>Salicaceae</taxon>
        <taxon>Saliceae</taxon>
        <taxon>Populus</taxon>
    </lineage>
</organism>
<evidence type="ECO:0000313" key="2">
    <source>
        <dbReference type="Proteomes" id="UP001164929"/>
    </source>
</evidence>
<evidence type="ECO:0000313" key="1">
    <source>
        <dbReference type="EMBL" id="KAJ6971207.1"/>
    </source>
</evidence>
<protein>
    <submittedName>
        <fullName evidence="1">Uncharacterized protein</fullName>
    </submittedName>
</protein>
<name>A0AAD6LT29_9ROSI</name>
<sequence length="43" mass="4514">MSKCWPSVFVQNIQIAASSYPVSSFSNDGICCNIPGTCTSVGN</sequence>
<comment type="caution">
    <text evidence="1">The sequence shown here is derived from an EMBL/GenBank/DDBJ whole genome shotgun (WGS) entry which is preliminary data.</text>
</comment>
<dbReference type="Proteomes" id="UP001164929">
    <property type="component" value="Chromosome 15"/>
</dbReference>